<reference evidence="2" key="1">
    <citation type="submission" date="2016-10" db="EMBL/GenBank/DDBJ databases">
        <authorList>
            <person name="Varghese N."/>
            <person name="Submissions S."/>
        </authorList>
    </citation>
    <scope>NUCLEOTIDE SEQUENCE [LARGE SCALE GENOMIC DNA]</scope>
    <source>
        <strain evidence="2">ACV-9</strain>
    </source>
</reference>
<gene>
    <name evidence="1" type="ORF">SAMN02910377_01776</name>
</gene>
<dbReference type="RefSeq" id="WP_177175709.1">
    <property type="nucleotide sequence ID" value="NZ_FNZX01000010.1"/>
</dbReference>
<dbReference type="InterPro" id="IPR046313">
    <property type="entry name" value="DUF6465"/>
</dbReference>
<dbReference type="EMBL" id="FNZX01000010">
    <property type="protein sequence ID" value="SEK76860.1"/>
    <property type="molecule type" value="Genomic_DNA"/>
</dbReference>
<organism evidence="1 2">
    <name type="scientific">Pseudobutyrivibrio ruminis</name>
    <dbReference type="NCBI Taxonomy" id="46206"/>
    <lineage>
        <taxon>Bacteria</taxon>
        <taxon>Bacillati</taxon>
        <taxon>Bacillota</taxon>
        <taxon>Clostridia</taxon>
        <taxon>Lachnospirales</taxon>
        <taxon>Lachnospiraceae</taxon>
        <taxon>Pseudobutyrivibrio</taxon>
    </lineage>
</organism>
<dbReference type="AlphaFoldDB" id="A0A1H7JSB1"/>
<evidence type="ECO:0000313" key="2">
    <source>
        <dbReference type="Proteomes" id="UP000182321"/>
    </source>
</evidence>
<evidence type="ECO:0000313" key="1">
    <source>
        <dbReference type="EMBL" id="SEK76860.1"/>
    </source>
</evidence>
<sequence>MVGINFAFTEADCLKKAQAQFKRDYKSVELTGISIYIKPKERRIYYVANGDKVGSTEL</sequence>
<proteinExistence type="predicted"/>
<name>A0A1H7JSB1_9FIRM</name>
<dbReference type="Proteomes" id="UP000182321">
    <property type="component" value="Unassembled WGS sequence"/>
</dbReference>
<accession>A0A1H7JSB1</accession>
<dbReference type="Pfam" id="PF20069">
    <property type="entry name" value="DUF6465"/>
    <property type="match status" value="1"/>
</dbReference>
<keyword evidence="2" id="KW-1185">Reference proteome</keyword>
<protein>
    <submittedName>
        <fullName evidence="1">Uncharacterized protein</fullName>
    </submittedName>
</protein>